<comment type="catalytic activity">
    <reaction evidence="25">
        <text>1-(9Z-octadecenoyl)-sn-glycero-3-phospho-L-serine + H2O = sn-glycero-3-phospho-L-serine + (9Z)-octadecenoate + H(+)</text>
        <dbReference type="Rhea" id="RHEA:40499"/>
        <dbReference type="ChEBI" id="CHEBI:15377"/>
        <dbReference type="ChEBI" id="CHEBI:15378"/>
        <dbReference type="ChEBI" id="CHEBI:30823"/>
        <dbReference type="ChEBI" id="CHEBI:64765"/>
        <dbReference type="ChEBI" id="CHEBI:74617"/>
    </reaction>
    <physiologicalReaction direction="left-to-right" evidence="25">
        <dbReference type="Rhea" id="RHEA:40500"/>
    </physiologicalReaction>
</comment>
<keyword evidence="17" id="KW-0325">Glycoprotein</keyword>
<keyword evidence="15" id="KW-0442">Lipid degradation</keyword>
<dbReference type="FunFam" id="2.60.60.20:FF:000010">
    <property type="entry name" value="hepatic triacylglycerol lipase"/>
    <property type="match status" value="1"/>
</dbReference>
<dbReference type="GO" id="GO:0034185">
    <property type="term" value="F:apolipoprotein binding"/>
    <property type="evidence" value="ECO:0007669"/>
    <property type="project" value="TreeGrafter"/>
</dbReference>
<comment type="catalytic activity">
    <reaction evidence="1">
        <text>a 1,2-diacyl-sn-glycero-3-phosphocholine + H2O = a 2-acyl-sn-glycero-3-phosphocholine + a fatty acid + H(+)</text>
        <dbReference type="Rhea" id="RHEA:18689"/>
        <dbReference type="ChEBI" id="CHEBI:15377"/>
        <dbReference type="ChEBI" id="CHEBI:15378"/>
        <dbReference type="ChEBI" id="CHEBI:28868"/>
        <dbReference type="ChEBI" id="CHEBI:57643"/>
        <dbReference type="ChEBI" id="CHEBI:57875"/>
        <dbReference type="EC" id="3.1.1.32"/>
    </reaction>
</comment>
<evidence type="ECO:0000256" key="11">
    <source>
        <dbReference type="ARBA" id="ARBA00022674"/>
    </source>
</evidence>
<evidence type="ECO:0000256" key="14">
    <source>
        <dbReference type="ARBA" id="ARBA00022850"/>
    </source>
</evidence>
<evidence type="ECO:0000256" key="12">
    <source>
        <dbReference type="ARBA" id="ARBA00022729"/>
    </source>
</evidence>
<dbReference type="OMA" id="FVRCKED"/>
<dbReference type="Gene3D" id="3.40.50.1820">
    <property type="entry name" value="alpha/beta hydrolase"/>
    <property type="match status" value="1"/>
</dbReference>
<dbReference type="FunFam" id="3.40.50.1820:FF:000101">
    <property type="entry name" value="Hepatic triacylglycerol lipase"/>
    <property type="match status" value="1"/>
</dbReference>
<dbReference type="OrthoDB" id="199913at2759"/>
<keyword evidence="10" id="KW-0964">Secreted</keyword>
<comment type="subcellular location">
    <subcellularLocation>
        <location evidence="3">Secreted</location>
    </subcellularLocation>
</comment>
<evidence type="ECO:0000256" key="33">
    <source>
        <dbReference type="RuleBase" id="RU004262"/>
    </source>
</evidence>
<dbReference type="Pfam" id="PF00151">
    <property type="entry name" value="Lipase"/>
    <property type="match status" value="1"/>
</dbReference>
<comment type="caution">
    <text evidence="32">Lacks conserved residue(s) required for the propagation of feature annotation.</text>
</comment>
<keyword evidence="11" id="KW-0358">Heparin-binding</keyword>
<dbReference type="GO" id="GO:0016042">
    <property type="term" value="P:lipid catabolic process"/>
    <property type="evidence" value="ECO:0007669"/>
    <property type="project" value="UniProtKB-KW"/>
</dbReference>
<reference evidence="35" key="1">
    <citation type="submission" date="2019-10" db="EMBL/GenBank/DDBJ databases">
        <title>Corvus moneduloides (New Caledonian crow) genome, bCorMon1, primary haplotype.</title>
        <authorList>
            <person name="Rutz C."/>
            <person name="Fungtammasan C."/>
            <person name="Mountcastle J."/>
            <person name="Formenti G."/>
            <person name="Chow W."/>
            <person name="Howe K."/>
            <person name="Steele M.P."/>
            <person name="Fernandes J."/>
            <person name="Gilbert M.T.P."/>
            <person name="Fedrigo O."/>
            <person name="Jarvis E.D."/>
            <person name="Gemmell N."/>
        </authorList>
    </citation>
    <scope>NUCLEOTIDE SEQUENCE [LARGE SCALE GENOMIC DNA]</scope>
</reference>
<dbReference type="PRINTS" id="PR00821">
    <property type="entry name" value="TAGLIPASE"/>
</dbReference>
<evidence type="ECO:0000256" key="16">
    <source>
        <dbReference type="ARBA" id="ARBA00023098"/>
    </source>
</evidence>
<dbReference type="InterPro" id="IPR029058">
    <property type="entry name" value="AB_hydrolase_fold"/>
</dbReference>
<evidence type="ECO:0000256" key="13">
    <source>
        <dbReference type="ARBA" id="ARBA00022801"/>
    </source>
</evidence>
<dbReference type="InterPro" id="IPR033906">
    <property type="entry name" value="Lipase_N"/>
</dbReference>
<dbReference type="EC" id="3.1.1.32" evidence="6"/>
<dbReference type="PANTHER" id="PTHR11610:SF2">
    <property type="entry name" value="HEPATIC TRIACYLGLYCEROL LIPASE"/>
    <property type="match status" value="1"/>
</dbReference>
<evidence type="ECO:0000256" key="20">
    <source>
        <dbReference type="ARBA" id="ARBA00031180"/>
    </source>
</evidence>
<dbReference type="RefSeq" id="XP_031979257.1">
    <property type="nucleotide sequence ID" value="XM_032123366.1"/>
</dbReference>
<evidence type="ECO:0000256" key="1">
    <source>
        <dbReference type="ARBA" id="ARBA00000111"/>
    </source>
</evidence>
<dbReference type="GO" id="GO:0004465">
    <property type="term" value="F:lipoprotein lipase activity"/>
    <property type="evidence" value="ECO:0007669"/>
    <property type="project" value="TreeGrafter"/>
</dbReference>
<evidence type="ECO:0000256" key="19">
    <source>
        <dbReference type="ARBA" id="ARBA00030539"/>
    </source>
</evidence>
<comment type="catalytic activity">
    <reaction evidence="23">
        <text>1,2-dihexadecanoyl-sn-glycero-3-phosphocholine + H2O = hexadecanoyl-sn-glycero-3-phosphocholine + hexadecanoate + H(+)</text>
        <dbReference type="Rhea" id="RHEA:41384"/>
        <dbReference type="ChEBI" id="CHEBI:7896"/>
        <dbReference type="ChEBI" id="CHEBI:15377"/>
        <dbReference type="ChEBI" id="CHEBI:15378"/>
        <dbReference type="ChEBI" id="CHEBI:64563"/>
        <dbReference type="ChEBI" id="CHEBI:72999"/>
    </reaction>
    <physiologicalReaction direction="left-to-right" evidence="23">
        <dbReference type="Rhea" id="RHEA:41385"/>
    </physiologicalReaction>
</comment>
<comment type="subunit">
    <text evidence="5">Homodimer.</text>
</comment>
<evidence type="ECO:0000256" key="22">
    <source>
        <dbReference type="ARBA" id="ARBA00047643"/>
    </source>
</evidence>
<dbReference type="AlphaFoldDB" id="A0A8U7P809"/>
<comment type="similarity">
    <text evidence="4 33">Belongs to the AB hydrolase superfamily. Lipase family.</text>
</comment>
<dbReference type="InterPro" id="IPR000734">
    <property type="entry name" value="TAG_lipase"/>
</dbReference>
<evidence type="ECO:0000256" key="29">
    <source>
        <dbReference type="ARBA" id="ARBA00048656"/>
    </source>
</evidence>
<dbReference type="InterPro" id="IPR016272">
    <property type="entry name" value="Lipase_LIPH"/>
</dbReference>
<proteinExistence type="inferred from homology"/>
<dbReference type="CDD" id="cd01758">
    <property type="entry name" value="PLAT_LPL"/>
    <property type="match status" value="1"/>
</dbReference>
<dbReference type="SMART" id="SM00308">
    <property type="entry name" value="LH2"/>
    <property type="match status" value="1"/>
</dbReference>
<evidence type="ECO:0000256" key="6">
    <source>
        <dbReference type="ARBA" id="ARBA00013179"/>
    </source>
</evidence>
<evidence type="ECO:0000256" key="28">
    <source>
        <dbReference type="ARBA" id="ARBA00048386"/>
    </source>
</evidence>
<dbReference type="EC" id="3.1.1.3" evidence="8"/>
<reference evidence="34" key="2">
    <citation type="submission" date="2025-08" db="UniProtKB">
        <authorList>
            <consortium name="Ensembl"/>
        </authorList>
    </citation>
    <scope>IDENTIFICATION</scope>
</reference>
<dbReference type="Pfam" id="PF01477">
    <property type="entry name" value="PLAT"/>
    <property type="match status" value="1"/>
</dbReference>
<evidence type="ECO:0000313" key="34">
    <source>
        <dbReference type="Ensembl" id="ENSCMUP00000030251.1"/>
    </source>
</evidence>
<dbReference type="PRINTS" id="PR00824">
    <property type="entry name" value="HEPLIPASE"/>
</dbReference>
<organism evidence="34 35">
    <name type="scientific">Corvus moneduloides</name>
    <name type="common">New Caledonian crow</name>
    <dbReference type="NCBI Taxonomy" id="1196302"/>
    <lineage>
        <taxon>Eukaryota</taxon>
        <taxon>Metazoa</taxon>
        <taxon>Chordata</taxon>
        <taxon>Craniata</taxon>
        <taxon>Vertebrata</taxon>
        <taxon>Euteleostomi</taxon>
        <taxon>Archelosauria</taxon>
        <taxon>Archosauria</taxon>
        <taxon>Dinosauria</taxon>
        <taxon>Saurischia</taxon>
        <taxon>Theropoda</taxon>
        <taxon>Coelurosauria</taxon>
        <taxon>Aves</taxon>
        <taxon>Neognathae</taxon>
        <taxon>Neoaves</taxon>
        <taxon>Telluraves</taxon>
        <taxon>Australaves</taxon>
        <taxon>Passeriformes</taxon>
        <taxon>Corvoidea</taxon>
        <taxon>Corvidae</taxon>
        <taxon>Corvus</taxon>
    </lineage>
</organism>
<keyword evidence="12" id="KW-0732">Signal</keyword>
<comment type="catalytic activity">
    <reaction evidence="24">
        <text>1,3-di-(9Z-octadecenoyl)-glycerol + H2O = 3-(9Z-octadecenoyl)-sn-glycerol + (9Z)-octadecenoate + H(+)</text>
        <dbReference type="Rhea" id="RHEA:38651"/>
        <dbReference type="ChEBI" id="CHEBI:15377"/>
        <dbReference type="ChEBI" id="CHEBI:15378"/>
        <dbReference type="ChEBI" id="CHEBI:30823"/>
        <dbReference type="ChEBI" id="CHEBI:75735"/>
        <dbReference type="ChEBI" id="CHEBI:75938"/>
    </reaction>
    <physiologicalReaction direction="left-to-right" evidence="24">
        <dbReference type="Rhea" id="RHEA:38652"/>
    </physiologicalReaction>
</comment>
<comment type="catalytic activity">
    <reaction evidence="22">
        <text>1,2-di-(9Z-octadecenoyl)-sn-glycero-3-phosphocholine + H2O = (9Z-octadecenoyl)-sn-glycero-3-phosphocholine + (9Z)-octadecenoate + H(+)</text>
        <dbReference type="Rhea" id="RHEA:38699"/>
        <dbReference type="ChEBI" id="CHEBI:15377"/>
        <dbReference type="ChEBI" id="CHEBI:15378"/>
        <dbReference type="ChEBI" id="CHEBI:30823"/>
        <dbReference type="ChEBI" id="CHEBI:74669"/>
        <dbReference type="ChEBI" id="CHEBI:76083"/>
    </reaction>
    <physiologicalReaction direction="left-to-right" evidence="22">
        <dbReference type="Rhea" id="RHEA:38700"/>
    </physiologicalReaction>
</comment>
<keyword evidence="13" id="KW-0378">Hydrolase</keyword>
<dbReference type="CDD" id="cd00707">
    <property type="entry name" value="Pancreat_lipase_like"/>
    <property type="match status" value="1"/>
</dbReference>
<name>A0A8U7P809_CORMO</name>
<dbReference type="InterPro" id="IPR036392">
    <property type="entry name" value="PLAT/LH2_dom_sf"/>
</dbReference>
<keyword evidence="14" id="KW-0345">HDL</keyword>
<evidence type="ECO:0000256" key="7">
    <source>
        <dbReference type="ARBA" id="ARBA00013274"/>
    </source>
</evidence>
<comment type="catalytic activity">
    <reaction evidence="28">
        <text>1,2,3-tri-(9Z-octadecenoyl)-glycerol + H2O = di-(9Z)-octadecenoylglycerol + (9Z)-octadecenoate + H(+)</text>
        <dbReference type="Rhea" id="RHEA:38575"/>
        <dbReference type="ChEBI" id="CHEBI:15377"/>
        <dbReference type="ChEBI" id="CHEBI:15378"/>
        <dbReference type="ChEBI" id="CHEBI:30823"/>
        <dbReference type="ChEBI" id="CHEBI:53753"/>
        <dbReference type="ChEBI" id="CHEBI:75945"/>
    </reaction>
    <physiologicalReaction direction="left-to-right" evidence="28">
        <dbReference type="Rhea" id="RHEA:38576"/>
    </physiologicalReaction>
</comment>
<evidence type="ECO:0000313" key="35">
    <source>
        <dbReference type="Proteomes" id="UP000694553"/>
    </source>
</evidence>
<comment type="catalytic activity">
    <reaction evidence="27">
        <text>1,2-di-(9Z-octadecenoyl)-sn-glycerol + H2O = 2-(9Z-octadecenoyl)-glycerol + (9Z)-octadecenoate + H(+)</text>
        <dbReference type="Rhea" id="RHEA:38511"/>
        <dbReference type="ChEBI" id="CHEBI:15377"/>
        <dbReference type="ChEBI" id="CHEBI:15378"/>
        <dbReference type="ChEBI" id="CHEBI:30823"/>
        <dbReference type="ChEBI" id="CHEBI:52333"/>
        <dbReference type="ChEBI" id="CHEBI:73990"/>
    </reaction>
    <physiologicalReaction direction="left-to-right" evidence="27">
        <dbReference type="Rhea" id="RHEA:38512"/>
    </physiologicalReaction>
</comment>
<dbReference type="Ensembl" id="ENSCMUT00000037320.1">
    <property type="protein sequence ID" value="ENSCMUP00000030251.1"/>
    <property type="gene ID" value="ENSCMUG00000004443.2"/>
</dbReference>
<protein>
    <recommendedName>
        <fullName evidence="9">Hepatic triacylglycerol lipase</fullName>
        <ecNumber evidence="8">3.1.1.3</ecNumber>
        <ecNumber evidence="6">3.1.1.32</ecNumber>
        <ecNumber evidence="7">3.1.1.5</ecNumber>
    </recommendedName>
    <alternativeName>
        <fullName evidence="19">Lipase member C</fullName>
    </alternativeName>
    <alternativeName>
        <fullName evidence="18">Lysophospholipase</fullName>
    </alternativeName>
    <alternativeName>
        <fullName evidence="20">Phospholipase A1</fullName>
    </alternativeName>
</protein>
<evidence type="ECO:0000256" key="25">
    <source>
        <dbReference type="ARBA" id="ARBA00048284"/>
    </source>
</evidence>
<dbReference type="GO" id="GO:0008201">
    <property type="term" value="F:heparin binding"/>
    <property type="evidence" value="ECO:0007669"/>
    <property type="project" value="UniProtKB-KW"/>
</dbReference>
<evidence type="ECO:0000256" key="30">
    <source>
        <dbReference type="ARBA" id="ARBA00049452"/>
    </source>
</evidence>
<dbReference type="GO" id="GO:0008970">
    <property type="term" value="F:phospholipase A1 activity"/>
    <property type="evidence" value="ECO:0007669"/>
    <property type="project" value="UniProtKB-EC"/>
</dbReference>
<evidence type="ECO:0000256" key="2">
    <source>
        <dbReference type="ARBA" id="ARBA00001024"/>
    </source>
</evidence>
<evidence type="ECO:0000256" key="9">
    <source>
        <dbReference type="ARBA" id="ARBA00019624"/>
    </source>
</evidence>
<comment type="catalytic activity">
    <reaction evidence="31">
        <text>a 1-acyl-sn-glycero-3-phosphocholine + H2O = sn-glycerol 3-phosphocholine + a fatty acid + H(+)</text>
        <dbReference type="Rhea" id="RHEA:15177"/>
        <dbReference type="ChEBI" id="CHEBI:15377"/>
        <dbReference type="ChEBI" id="CHEBI:15378"/>
        <dbReference type="ChEBI" id="CHEBI:16870"/>
        <dbReference type="ChEBI" id="CHEBI:28868"/>
        <dbReference type="ChEBI" id="CHEBI:58168"/>
        <dbReference type="EC" id="3.1.1.5"/>
    </reaction>
</comment>
<accession>A0A8U7P809</accession>
<comment type="catalytic activity">
    <reaction evidence="26">
        <text>1,2,3-tributanoylglycerol + H2O = dibutanoylglycerol + butanoate + H(+)</text>
        <dbReference type="Rhea" id="RHEA:40475"/>
        <dbReference type="ChEBI" id="CHEBI:15377"/>
        <dbReference type="ChEBI" id="CHEBI:15378"/>
        <dbReference type="ChEBI" id="CHEBI:17968"/>
        <dbReference type="ChEBI" id="CHEBI:35020"/>
        <dbReference type="ChEBI" id="CHEBI:76478"/>
    </reaction>
    <physiologicalReaction direction="left-to-right" evidence="26">
        <dbReference type="Rhea" id="RHEA:40476"/>
    </physiologicalReaction>
</comment>
<comment type="catalytic activity">
    <reaction evidence="2">
        <text>a triacylglycerol + H2O = a diacylglycerol + a fatty acid + H(+)</text>
        <dbReference type="Rhea" id="RHEA:12044"/>
        <dbReference type="ChEBI" id="CHEBI:15377"/>
        <dbReference type="ChEBI" id="CHEBI:15378"/>
        <dbReference type="ChEBI" id="CHEBI:17855"/>
        <dbReference type="ChEBI" id="CHEBI:18035"/>
        <dbReference type="ChEBI" id="CHEBI:28868"/>
        <dbReference type="EC" id="3.1.1.3"/>
    </reaction>
</comment>
<gene>
    <name evidence="34" type="primary">LIPC</name>
</gene>
<evidence type="ECO:0000256" key="26">
    <source>
        <dbReference type="ARBA" id="ARBA00048377"/>
    </source>
</evidence>
<dbReference type="InterPro" id="IPR001024">
    <property type="entry name" value="PLAT/LH2_dom"/>
</dbReference>
<dbReference type="GeneID" id="116450664"/>
<comment type="function">
    <text evidence="21">Catalyzes the hydrolysis of triglycerides and phospholipids present in circulating plasma lipoproteins, including chylomicrons, intermediate density lipoproteins (IDL), low density lipoproteins (LDL) of large size and high density lipoproteins (HDL), releasing free fatty acids (FFA) and smaller lipoprotein particles. Also exhibits lysophospholipase activity. Can hydrolyze both neutral lipid and phospholipid substrates but shows a greater binding affinity for neutral lipid substrates than phospholipid substrates. In native LDL, preferentially hydrolyzes the phosphatidylcholine species containing polyunsaturated fatty acids at sn-2 position.</text>
</comment>
<dbReference type="InterPro" id="IPR002333">
    <property type="entry name" value="Lipase_hep"/>
</dbReference>
<dbReference type="Gene3D" id="2.60.60.20">
    <property type="entry name" value="PLAT/LH2 domain"/>
    <property type="match status" value="1"/>
</dbReference>
<evidence type="ECO:0000256" key="27">
    <source>
        <dbReference type="ARBA" id="ARBA00048382"/>
    </source>
</evidence>
<keyword evidence="16" id="KW-0443">Lipid metabolism</keyword>
<dbReference type="PIRSF" id="PIRSF000865">
    <property type="entry name" value="Lipoprotein_lipase_LIPH"/>
    <property type="match status" value="1"/>
</dbReference>
<dbReference type="GO" id="GO:0004622">
    <property type="term" value="F:phosphatidylcholine lysophospholipase activity"/>
    <property type="evidence" value="ECO:0007669"/>
    <property type="project" value="UniProtKB-EC"/>
</dbReference>
<comment type="catalytic activity">
    <reaction evidence="30">
        <text>1,2,3-tri-(9Z-octadecenoyl)-glycerol + H2O = 2,3-di-(9Z)-octadecenoyl-sn-glycerol + (9Z)-octadecenoate + H(+)</text>
        <dbReference type="Rhea" id="RHEA:38391"/>
        <dbReference type="ChEBI" id="CHEBI:15377"/>
        <dbReference type="ChEBI" id="CHEBI:15378"/>
        <dbReference type="ChEBI" id="CHEBI:30823"/>
        <dbReference type="ChEBI" id="CHEBI:53753"/>
        <dbReference type="ChEBI" id="CHEBI:75824"/>
    </reaction>
    <physiologicalReaction direction="left-to-right" evidence="30">
        <dbReference type="Rhea" id="RHEA:38392"/>
    </physiologicalReaction>
</comment>
<evidence type="ECO:0000256" key="15">
    <source>
        <dbReference type="ARBA" id="ARBA00022963"/>
    </source>
</evidence>
<dbReference type="Proteomes" id="UP000694553">
    <property type="component" value="Unassembled WGS sequence"/>
</dbReference>
<dbReference type="InterPro" id="IPR013818">
    <property type="entry name" value="Lipase"/>
</dbReference>
<dbReference type="CTD" id="3990"/>
<dbReference type="GO" id="GO:0034364">
    <property type="term" value="C:high-density lipoprotein particle"/>
    <property type="evidence" value="ECO:0007669"/>
    <property type="project" value="UniProtKB-KW"/>
</dbReference>
<evidence type="ECO:0000256" key="10">
    <source>
        <dbReference type="ARBA" id="ARBA00022525"/>
    </source>
</evidence>
<reference evidence="34" key="3">
    <citation type="submission" date="2025-09" db="UniProtKB">
        <authorList>
            <consortium name="Ensembl"/>
        </authorList>
    </citation>
    <scope>IDENTIFICATION</scope>
</reference>
<dbReference type="PROSITE" id="PS50095">
    <property type="entry name" value="PLAT"/>
    <property type="match status" value="1"/>
</dbReference>
<keyword evidence="35" id="KW-1185">Reference proteome</keyword>
<evidence type="ECO:0000256" key="5">
    <source>
        <dbReference type="ARBA" id="ARBA00011738"/>
    </source>
</evidence>
<evidence type="ECO:0000256" key="8">
    <source>
        <dbReference type="ARBA" id="ARBA00013279"/>
    </source>
</evidence>
<dbReference type="EC" id="3.1.1.5" evidence="7"/>
<evidence type="ECO:0000256" key="24">
    <source>
        <dbReference type="ARBA" id="ARBA00047699"/>
    </source>
</evidence>
<evidence type="ECO:0000256" key="32">
    <source>
        <dbReference type="PROSITE-ProRule" id="PRU00152"/>
    </source>
</evidence>
<evidence type="ECO:0000256" key="23">
    <source>
        <dbReference type="ARBA" id="ARBA00047668"/>
    </source>
</evidence>
<evidence type="ECO:0000256" key="4">
    <source>
        <dbReference type="ARBA" id="ARBA00010701"/>
    </source>
</evidence>
<evidence type="ECO:0000256" key="18">
    <source>
        <dbReference type="ARBA" id="ARBA00029723"/>
    </source>
</evidence>
<evidence type="ECO:0000256" key="31">
    <source>
        <dbReference type="ARBA" id="ARBA00049531"/>
    </source>
</evidence>
<dbReference type="SUPFAM" id="SSF53474">
    <property type="entry name" value="alpha/beta-Hydrolases"/>
    <property type="match status" value="1"/>
</dbReference>
<evidence type="ECO:0000256" key="17">
    <source>
        <dbReference type="ARBA" id="ARBA00023180"/>
    </source>
</evidence>
<dbReference type="PANTHER" id="PTHR11610">
    <property type="entry name" value="LIPASE"/>
    <property type="match status" value="1"/>
</dbReference>
<evidence type="ECO:0000256" key="3">
    <source>
        <dbReference type="ARBA" id="ARBA00004613"/>
    </source>
</evidence>
<comment type="catalytic activity">
    <reaction evidence="29">
        <text>1-hexadecanoyl-sn-glycero-3-phosphocholine + H2O = sn-glycerol 3-phosphocholine + hexadecanoate + H(+)</text>
        <dbReference type="Rhea" id="RHEA:40435"/>
        <dbReference type="ChEBI" id="CHEBI:7896"/>
        <dbReference type="ChEBI" id="CHEBI:15377"/>
        <dbReference type="ChEBI" id="CHEBI:15378"/>
        <dbReference type="ChEBI" id="CHEBI:16870"/>
        <dbReference type="ChEBI" id="CHEBI:72998"/>
    </reaction>
    <physiologicalReaction direction="left-to-right" evidence="29">
        <dbReference type="Rhea" id="RHEA:40436"/>
    </physiologicalReaction>
</comment>
<evidence type="ECO:0000256" key="21">
    <source>
        <dbReference type="ARBA" id="ARBA00045615"/>
    </source>
</evidence>
<sequence>MKERNKNRKKIVTVITTEMHDVHLREENLSSTDKSLTCCARKCGRTDLCLSVIINSHIVPEALGSQSEHTTTKKDQQNLETKFRLYTDTTESSCQIFVNQLETLDKCSFNASLPLVMIVHGWSVDGILESWIWKMAAALKSQDKQMNVIIADWIILAHQHYPIAVRNTRYVGQEIAQFLEWLEESIQFSRSNAHLIGYSLGAHVSGFAGSFISGTKKIGRITGLDPAGPLFEGMSPTDRLSPDDANFVDAIHTFTKQHMGLSVGIKQPVAHFDFYPNGGTFQPGCHILHVYNHIAEFGITGITQTVKCAHERSVHLFIDSLLHVDKQSTAYWCNDINTFNKGLCLSCRNNRCNTLGYNIREERLPKSRRLFLKTRAHMPFKVYHYQFKIHIINEIQGKPIDPTFTMSLAGTKKDAKNLHIPLVEGITGNKTYSFLITLDTDIGDLIMIKFKWEGTPVWENIWDTFQTIIPWTKGTRRPGLIVKAIRVKAGETQQKKTFCPQNIDNIHLHPSQEKTFVSCEDRFQKQNRK</sequence>
<dbReference type="SUPFAM" id="SSF49723">
    <property type="entry name" value="Lipase/lipooxygenase domain (PLAT/LH2 domain)"/>
    <property type="match status" value="1"/>
</dbReference>